<dbReference type="Proteomes" id="UP000016568">
    <property type="component" value="Unassembled WGS sequence"/>
</dbReference>
<dbReference type="InterPro" id="IPR017438">
    <property type="entry name" value="ATP-NAD_kinase_N"/>
</dbReference>
<dbReference type="Pfam" id="PF00781">
    <property type="entry name" value="DAGK_cat"/>
    <property type="match status" value="1"/>
</dbReference>
<dbReference type="eggNOG" id="COG1597">
    <property type="taxonomic scope" value="Bacteria"/>
</dbReference>
<dbReference type="Gene3D" id="3.40.50.10330">
    <property type="entry name" value="Probable inorganic polyphosphate/atp-NAD kinase, domain 1"/>
    <property type="match status" value="1"/>
</dbReference>
<dbReference type="AlphaFoldDB" id="U2YK60"/>
<accession>U2YK60</accession>
<dbReference type="SUPFAM" id="SSF111331">
    <property type="entry name" value="NAD kinase/diacylglycerol kinase-like"/>
    <property type="match status" value="1"/>
</dbReference>
<dbReference type="EMBL" id="BASZ01000004">
    <property type="protein sequence ID" value="GAD48910.1"/>
    <property type="molecule type" value="Genomic_DNA"/>
</dbReference>
<feature type="domain" description="DAGKc" evidence="1">
    <location>
        <begin position="8"/>
        <end position="118"/>
    </location>
</feature>
<evidence type="ECO:0000313" key="3">
    <source>
        <dbReference type="Proteomes" id="UP000016568"/>
    </source>
</evidence>
<sequence length="283" mass="29818">MTSHHTTWLVLNTASGSHDDERQAELLHGLEQAGHAPARIVDCSQDDLPGVEELDGAGVALLVVHGGDGTINSAIDKVQGWRGKVLPLPGGTANLLCRDLFDETEIGDILGHLGGGRLSTVRRTCVRGDGWIALAEVLAGPGAAWADVREDMRDGNIADVVKGTIDAASASTTGPMVVLENPAVGREEGYSGLRMVPEAAGMVVDGYGAAELGDYLKQAVAIIGRDFRNGPHDELGLHPTVVCRMTEEAPIALMVDGERRDGGLREQFSLAELAVDLFCLKDG</sequence>
<proteinExistence type="predicted"/>
<evidence type="ECO:0000313" key="2">
    <source>
        <dbReference type="EMBL" id="GAD48910.1"/>
    </source>
</evidence>
<comment type="caution">
    <text evidence="2">The sequence shown here is derived from an EMBL/GenBank/DDBJ whole genome shotgun (WGS) entry which is preliminary data.</text>
</comment>
<gene>
    <name evidence="2" type="ORF">NT2_04_03230</name>
</gene>
<dbReference type="InterPro" id="IPR001206">
    <property type="entry name" value="Diacylglycerol_kinase_cat_dom"/>
</dbReference>
<dbReference type="RefSeq" id="WP_021689817.1">
    <property type="nucleotide sequence ID" value="NZ_BASZ01000004.1"/>
</dbReference>
<dbReference type="GO" id="GO:0016301">
    <property type="term" value="F:kinase activity"/>
    <property type="evidence" value="ECO:0007669"/>
    <property type="project" value="InterPro"/>
</dbReference>
<organism evidence="2 3">
    <name type="scientific">Caenibius tardaugens NBRC 16725</name>
    <dbReference type="NCBI Taxonomy" id="1219035"/>
    <lineage>
        <taxon>Bacteria</taxon>
        <taxon>Pseudomonadati</taxon>
        <taxon>Pseudomonadota</taxon>
        <taxon>Alphaproteobacteria</taxon>
        <taxon>Sphingomonadales</taxon>
        <taxon>Erythrobacteraceae</taxon>
        <taxon>Caenibius</taxon>
    </lineage>
</organism>
<reference evidence="2 3" key="1">
    <citation type="submission" date="2013-09" db="EMBL/GenBank/DDBJ databases">
        <title>Whole genome shotgun sequence of Novosphingobium tardaugens NBRC 16725.</title>
        <authorList>
            <person name="Isaki S."/>
            <person name="Hosoyama A."/>
            <person name="Tsuchikane K."/>
            <person name="Katsumata H."/>
            <person name="Ando Y."/>
            <person name="Yamazaki S."/>
            <person name="Fujita N."/>
        </authorList>
    </citation>
    <scope>NUCLEOTIDE SEQUENCE [LARGE SCALE GENOMIC DNA]</scope>
    <source>
        <strain evidence="2 3">NBRC 16725</strain>
    </source>
</reference>
<evidence type="ECO:0000259" key="1">
    <source>
        <dbReference type="Pfam" id="PF00781"/>
    </source>
</evidence>
<dbReference type="OrthoDB" id="7199213at2"/>
<dbReference type="InterPro" id="IPR016064">
    <property type="entry name" value="NAD/diacylglycerol_kinase_sf"/>
</dbReference>
<protein>
    <recommendedName>
        <fullName evidence="1">DAGKc domain-containing protein</fullName>
    </recommendedName>
</protein>
<name>U2YK60_9SPHN</name>
<dbReference type="KEGG" id="ntd:EGO55_08675"/>
<keyword evidence="3" id="KW-1185">Reference proteome</keyword>